<evidence type="ECO:0000313" key="2">
    <source>
        <dbReference type="EMBL" id="AFK88982.1"/>
    </source>
</evidence>
<accession>I3W055</accession>
<protein>
    <recommendedName>
        <fullName evidence="3">CobQ/CobB/MinD/ParA nucleotide binding domain-containing protein</fullName>
    </recommendedName>
</protein>
<sequence length="328" mass="35592">MKPTTTGKRKNTMTTRPKVTPNATPTEETKGTPSASPASLFARRRTKRWEEEEETDVSAMIAPPVEASPALPVSKREGVDLTGKPKAIFLIGPGGTGKTTFARWAAVKMGEAGRAAMLVAMDPQNRSLVTWFDGVEQPPTTDGAQSSRWMRETLAYQMEDKLTALYDLGGGNTAFSLTVEAMPDLVGALQSEGVEPVALYFVGPRPDDLAVMGQIEALGFQPPATAVILNEGRVDSTMTATEAFGRTLRNSVMKNALTRGVIPVFMPRLEQEVAAEIEGKRLTFSEARDGKTRAGSSVSPLGPFERSMTRRWLDKMDQQFAPIASWLP</sequence>
<dbReference type="SUPFAM" id="SSF52540">
    <property type="entry name" value="P-loop containing nucleoside triphosphate hydrolases"/>
    <property type="match status" value="1"/>
</dbReference>
<feature type="compositionally biased region" description="Polar residues" evidence="1">
    <location>
        <begin position="21"/>
        <end position="37"/>
    </location>
</feature>
<keyword evidence="2" id="KW-0614">Plasmid</keyword>
<organism evidence="2">
    <name type="scientific">Acetobacter pasteurianus</name>
    <name type="common">Acetobacter turbidans</name>
    <dbReference type="NCBI Taxonomy" id="438"/>
    <lineage>
        <taxon>Bacteria</taxon>
        <taxon>Pseudomonadati</taxon>
        <taxon>Pseudomonadota</taxon>
        <taxon>Alphaproteobacteria</taxon>
        <taxon>Acetobacterales</taxon>
        <taxon>Acetobacteraceae</taxon>
        <taxon>Acetobacter</taxon>
    </lineage>
</organism>
<dbReference type="InterPro" id="IPR027417">
    <property type="entry name" value="P-loop_NTPase"/>
</dbReference>
<dbReference type="AlphaFoldDB" id="I3W055"/>
<feature type="compositionally biased region" description="Low complexity" evidence="1">
    <location>
        <begin position="1"/>
        <end position="16"/>
    </location>
</feature>
<reference evidence="2" key="1">
    <citation type="submission" date="2012-01" db="EMBL/GenBank/DDBJ databases">
        <authorList>
            <person name="Summers A.O."/>
            <person name="Wireman J."/>
        </authorList>
    </citation>
    <scope>NUCLEOTIDE SEQUENCE</scope>
    <source>
        <strain evidence="2">AC2-58</strain>
        <plasmid evidence="2">pAC258-29</plasmid>
    </source>
</reference>
<geneLocation type="plasmid" evidence="2">
    <name>pAC258-29</name>
</geneLocation>
<evidence type="ECO:0000256" key="1">
    <source>
        <dbReference type="SAM" id="MobiDB-lite"/>
    </source>
</evidence>
<name>I3W055_ACEPA</name>
<proteinExistence type="predicted"/>
<feature type="region of interest" description="Disordered" evidence="1">
    <location>
        <begin position="1"/>
        <end position="57"/>
    </location>
</feature>
<dbReference type="EMBL" id="JQ418523">
    <property type="protein sequence ID" value="AFK88982.1"/>
    <property type="molecule type" value="Genomic_DNA"/>
</dbReference>
<evidence type="ECO:0008006" key="3">
    <source>
        <dbReference type="Google" id="ProtNLM"/>
    </source>
</evidence>
<dbReference type="Gene3D" id="3.40.50.300">
    <property type="entry name" value="P-loop containing nucleotide triphosphate hydrolases"/>
    <property type="match status" value="1"/>
</dbReference>